<dbReference type="EMBL" id="KE145365">
    <property type="protein sequence ID" value="EPE30132.1"/>
    <property type="molecule type" value="Genomic_DNA"/>
</dbReference>
<dbReference type="AlphaFoldDB" id="S3CUP8"/>
<protein>
    <submittedName>
        <fullName evidence="3">FAD/NAD(P)-binding protein</fullName>
    </submittedName>
</protein>
<dbReference type="SUPFAM" id="SSF51905">
    <property type="entry name" value="FAD/NAD(P)-binding domain"/>
    <property type="match status" value="1"/>
</dbReference>
<evidence type="ECO:0000259" key="2">
    <source>
        <dbReference type="Pfam" id="PF01266"/>
    </source>
</evidence>
<dbReference type="HOGENOM" id="CLU_022730_0_1_1"/>
<dbReference type="PANTHER" id="PTHR13847">
    <property type="entry name" value="SARCOSINE DEHYDROGENASE-RELATED"/>
    <property type="match status" value="1"/>
</dbReference>
<organism evidence="3 4">
    <name type="scientific">Glarea lozoyensis (strain ATCC 20868 / MF5171)</name>
    <dbReference type="NCBI Taxonomy" id="1116229"/>
    <lineage>
        <taxon>Eukaryota</taxon>
        <taxon>Fungi</taxon>
        <taxon>Dikarya</taxon>
        <taxon>Ascomycota</taxon>
        <taxon>Pezizomycotina</taxon>
        <taxon>Leotiomycetes</taxon>
        <taxon>Helotiales</taxon>
        <taxon>Helotiaceae</taxon>
        <taxon>Glarea</taxon>
    </lineage>
</organism>
<proteinExistence type="predicted"/>
<dbReference type="KEGG" id="glz:GLAREA_12855"/>
<feature type="region of interest" description="Disordered" evidence="1">
    <location>
        <begin position="237"/>
        <end position="265"/>
    </location>
</feature>
<evidence type="ECO:0000313" key="3">
    <source>
        <dbReference type="EMBL" id="EPE30132.1"/>
    </source>
</evidence>
<dbReference type="Pfam" id="PF01266">
    <property type="entry name" value="DAO"/>
    <property type="match status" value="1"/>
</dbReference>
<dbReference type="PANTHER" id="PTHR13847:SF279">
    <property type="entry name" value="FAD DEPENDENT OXIDOREDUCTASE DOMAIN-CONTAINING PROTEIN-RELATED"/>
    <property type="match status" value="1"/>
</dbReference>
<dbReference type="eggNOG" id="ENOG502QVCU">
    <property type="taxonomic scope" value="Eukaryota"/>
</dbReference>
<gene>
    <name evidence="3" type="ORF">GLAREA_12855</name>
</gene>
<dbReference type="Gene3D" id="3.30.9.10">
    <property type="entry name" value="D-Amino Acid Oxidase, subunit A, domain 2"/>
    <property type="match status" value="1"/>
</dbReference>
<dbReference type="RefSeq" id="XP_008082809.1">
    <property type="nucleotide sequence ID" value="XM_008084618.1"/>
</dbReference>
<keyword evidence="4" id="KW-1185">Reference proteome</keyword>
<dbReference type="Gene3D" id="3.50.50.60">
    <property type="entry name" value="FAD/NAD(P)-binding domain"/>
    <property type="match status" value="1"/>
</dbReference>
<dbReference type="OMA" id="WIISTPR"/>
<dbReference type="InterPro" id="IPR036188">
    <property type="entry name" value="FAD/NAD-bd_sf"/>
</dbReference>
<accession>S3CUP8</accession>
<evidence type="ECO:0000313" key="4">
    <source>
        <dbReference type="Proteomes" id="UP000016922"/>
    </source>
</evidence>
<dbReference type="OrthoDB" id="429143at2759"/>
<evidence type="ECO:0000256" key="1">
    <source>
        <dbReference type="SAM" id="MobiDB-lite"/>
    </source>
</evidence>
<name>S3CUP8_GLAL2</name>
<dbReference type="Proteomes" id="UP000016922">
    <property type="component" value="Unassembled WGS sequence"/>
</dbReference>
<feature type="domain" description="FAD dependent oxidoreductase" evidence="2">
    <location>
        <begin position="45"/>
        <end position="432"/>
    </location>
</feature>
<reference evidence="3 4" key="1">
    <citation type="journal article" date="2013" name="BMC Genomics">
        <title>Genomics-driven discovery of the pneumocandin biosynthetic gene cluster in the fungus Glarea lozoyensis.</title>
        <authorList>
            <person name="Chen L."/>
            <person name="Yue Q."/>
            <person name="Zhang X."/>
            <person name="Xiang M."/>
            <person name="Wang C."/>
            <person name="Li S."/>
            <person name="Che Y."/>
            <person name="Ortiz-Lopez F.J."/>
            <person name="Bills G.F."/>
            <person name="Liu X."/>
            <person name="An Z."/>
        </authorList>
    </citation>
    <scope>NUCLEOTIDE SEQUENCE [LARGE SCALE GENOMIC DNA]</scope>
    <source>
        <strain evidence="4">ATCC 20868 / MF5171</strain>
    </source>
</reference>
<feature type="compositionally biased region" description="Low complexity" evidence="1">
    <location>
        <begin position="239"/>
        <end position="259"/>
    </location>
</feature>
<sequence length="473" mass="51518">MGSINPHQIPPSPLPSKTSTTPFWRASLHALDNHRTTPSLPQTCDILIIGGGYAGIAAAYHLLASPEAKAKFASGAPKPNVVLLEARGACSGATGRNGGHLRPSVHTRLPMLIEEFGLEKAVELCEFEDAHVSAIEEVVEREGIECEFRVTRSFDVYTDEEEAGRAKETYLRLKGEGVAKSTMEGLVWMEGEEAEKISGVKGCVGCFTFSAASLYPYKLLTSLLHITHTTGNLNLQTNTPVTSLTQSSPPTSLESSSNTWTASTPRGTITSPQIILATNAYTSALLPEYTTKIVPCKGICCHIVPSPSCTPPELVNTYCLRLYGGSHDYLIQRPDGSIIVGGGRSHFLGHRGEWYNNADDSSLIEPAKCYFDTYMQDHFTGWEESGAKVQEIWSGIMGYCSDGLPHVGEVPGRKGVWVAAGFEGHGMPVIWLTMRGVVRMMDWGSWEGSGVPRVYETSRERLESGRDDYRAKV</sequence>
<dbReference type="GeneID" id="19471895"/>
<dbReference type="STRING" id="1116229.S3CUP8"/>
<dbReference type="InterPro" id="IPR006076">
    <property type="entry name" value="FAD-dep_OxRdtase"/>
</dbReference>
<dbReference type="GO" id="GO:0005737">
    <property type="term" value="C:cytoplasm"/>
    <property type="evidence" value="ECO:0007669"/>
    <property type="project" value="TreeGrafter"/>
</dbReference>